<reference evidence="2" key="1">
    <citation type="submission" date="2015-03" db="EMBL/GenBank/DDBJ databases">
        <authorList>
            <person name="Murphy D."/>
        </authorList>
    </citation>
    <scope>NUCLEOTIDE SEQUENCE [LARGE SCALE GENOMIC DNA]</scope>
    <source>
        <strain evidence="2">A125KOH2</strain>
    </source>
</reference>
<dbReference type="Proteomes" id="UP000045840">
    <property type="component" value="Unassembled WGS sequence"/>
</dbReference>
<reference evidence="3 4" key="2">
    <citation type="submission" date="2015-03" db="EMBL/GenBank/DDBJ databases">
        <authorList>
            <consortium name="Pathogen Informatics"/>
            <person name="Murphy D."/>
        </authorList>
    </citation>
    <scope>NUCLEOTIDE SEQUENCE [LARGE SCALE GENOMIC DNA]</scope>
    <source>
        <strain evidence="3">Type strain: CIP110230</strain>
        <strain evidence="4">type strain: CIP110230</strain>
    </source>
</reference>
<evidence type="ECO:0000313" key="4">
    <source>
        <dbReference type="Proteomes" id="UP000044625"/>
    </source>
</evidence>
<dbReference type="EMBL" id="CWJL01000002">
    <property type="protein sequence ID" value="CRY64020.1"/>
    <property type="molecule type" value="Genomic_DNA"/>
</dbReference>
<feature type="signal peptide" evidence="1">
    <location>
        <begin position="1"/>
        <end position="23"/>
    </location>
</feature>
<dbReference type="Proteomes" id="UP000044625">
    <property type="component" value="Unassembled WGS sequence"/>
</dbReference>
<protein>
    <submittedName>
        <fullName evidence="2">Uncharacterized protein</fullName>
    </submittedName>
</protein>
<evidence type="ECO:0000313" key="5">
    <source>
        <dbReference type="Proteomes" id="UP000045840"/>
    </source>
</evidence>
<keyword evidence="1" id="KW-0732">Signal</keyword>
<dbReference type="STRING" id="1288385.ERS137968_00530"/>
<gene>
    <name evidence="2" type="ORF">ERS008529_00084</name>
    <name evidence="3" type="ORF">ERS137968_00530</name>
</gene>
<evidence type="ECO:0000313" key="3">
    <source>
        <dbReference type="EMBL" id="CRY64020.1"/>
    </source>
</evidence>
<dbReference type="RefSeq" id="WP_235801332.1">
    <property type="nucleotide sequence ID" value="NZ_CAWMMU010000002.1"/>
</dbReference>
<organism evidence="2 5">
    <name type="scientific">Yersinia pekkanenii</name>
    <dbReference type="NCBI Taxonomy" id="1288385"/>
    <lineage>
        <taxon>Bacteria</taxon>
        <taxon>Pseudomonadati</taxon>
        <taxon>Pseudomonadota</taxon>
        <taxon>Gammaproteobacteria</taxon>
        <taxon>Enterobacterales</taxon>
        <taxon>Yersiniaceae</taxon>
        <taxon>Yersinia</taxon>
    </lineage>
</organism>
<name>A0A0T9NEE0_9GAMM</name>
<keyword evidence="4" id="KW-1185">Reference proteome</keyword>
<evidence type="ECO:0000313" key="2">
    <source>
        <dbReference type="EMBL" id="CNH01777.1"/>
    </source>
</evidence>
<evidence type="ECO:0000256" key="1">
    <source>
        <dbReference type="SAM" id="SignalP"/>
    </source>
</evidence>
<dbReference type="AlphaFoldDB" id="A0A0T9NEE0"/>
<dbReference type="EMBL" id="CQAZ01000001">
    <property type="protein sequence ID" value="CNH01777.1"/>
    <property type="molecule type" value="Genomic_DNA"/>
</dbReference>
<reference evidence="5" key="3">
    <citation type="submission" date="2015-03" db="EMBL/GenBank/DDBJ databases">
        <authorList>
            <consortium name="Pathogen Informatics"/>
        </authorList>
    </citation>
    <scope>NUCLEOTIDE SEQUENCE [LARGE SCALE GENOMIC DNA]</scope>
    <source>
        <strain evidence="5">A125KOH2</strain>
    </source>
</reference>
<accession>A0A0T9NEE0</accession>
<dbReference type="Gene3D" id="2.60.20.10">
    <property type="entry name" value="Crystallins"/>
    <property type="match status" value="1"/>
</dbReference>
<proteinExistence type="predicted"/>
<sequence length="84" mass="9926">MDIKGYILIILLMFVFTSPSVMADNQSEDNVCFYSNDNYSEKDGGKKFCVPYYTEDEWLFNQWNNTISSIKIPSYFRVDIFSDY</sequence>
<feature type="chain" id="PRO_5006693796" evidence="1">
    <location>
        <begin position="24"/>
        <end position="84"/>
    </location>
</feature>